<dbReference type="GO" id="GO:0030388">
    <property type="term" value="P:fructose 1,6-bisphosphate metabolic process"/>
    <property type="evidence" value="ECO:0007669"/>
    <property type="project" value="TreeGrafter"/>
</dbReference>
<dbReference type="EMBL" id="UOEI01000355">
    <property type="protein sequence ID" value="VAW03133.1"/>
    <property type="molecule type" value="Genomic_DNA"/>
</dbReference>
<accession>A0A3B0SG81</accession>
<dbReference type="SUPFAM" id="SSF56655">
    <property type="entry name" value="Carbohydrate phosphatase"/>
    <property type="match status" value="1"/>
</dbReference>
<dbReference type="InterPro" id="IPR004464">
    <property type="entry name" value="FBPase_class-2/SBPase"/>
</dbReference>
<dbReference type="NCBIfam" id="TIGR00330">
    <property type="entry name" value="glpX"/>
    <property type="match status" value="1"/>
</dbReference>
<dbReference type="GO" id="GO:0006071">
    <property type="term" value="P:glycerol metabolic process"/>
    <property type="evidence" value="ECO:0007669"/>
    <property type="project" value="InterPro"/>
</dbReference>
<evidence type="ECO:0000256" key="1">
    <source>
        <dbReference type="ARBA" id="ARBA00022723"/>
    </source>
</evidence>
<gene>
    <name evidence="5" type="ORF">MNBD_ACTINO01-2461</name>
</gene>
<dbReference type="Gene3D" id="3.30.540.10">
    <property type="entry name" value="Fructose-1,6-Bisphosphatase, subunit A, domain 1"/>
    <property type="match status" value="1"/>
</dbReference>
<dbReference type="GO" id="GO:0005829">
    <property type="term" value="C:cytosol"/>
    <property type="evidence" value="ECO:0007669"/>
    <property type="project" value="TreeGrafter"/>
</dbReference>
<keyword evidence="4" id="KW-0119">Carbohydrate metabolism</keyword>
<proteinExistence type="predicted"/>
<evidence type="ECO:0000256" key="3">
    <source>
        <dbReference type="ARBA" id="ARBA00023211"/>
    </source>
</evidence>
<dbReference type="Pfam" id="PF03320">
    <property type="entry name" value="FBPase_glpX"/>
    <property type="match status" value="1"/>
</dbReference>
<dbReference type="CDD" id="cd01516">
    <property type="entry name" value="FBPase_glpX"/>
    <property type="match status" value="1"/>
</dbReference>
<evidence type="ECO:0000256" key="2">
    <source>
        <dbReference type="ARBA" id="ARBA00022801"/>
    </source>
</evidence>
<dbReference type="GO" id="GO:0006094">
    <property type="term" value="P:gluconeogenesis"/>
    <property type="evidence" value="ECO:0007669"/>
    <property type="project" value="InterPro"/>
</dbReference>
<reference evidence="5" key="1">
    <citation type="submission" date="2018-06" db="EMBL/GenBank/DDBJ databases">
        <authorList>
            <person name="Zhirakovskaya E."/>
        </authorList>
    </citation>
    <scope>NUCLEOTIDE SEQUENCE</scope>
</reference>
<keyword evidence="2 5" id="KW-0378">Hydrolase</keyword>
<evidence type="ECO:0000256" key="4">
    <source>
        <dbReference type="ARBA" id="ARBA00023277"/>
    </source>
</evidence>
<name>A0A3B0SG81_9ZZZZ</name>
<protein>
    <submittedName>
        <fullName evidence="5">Fructose-1,6-bisphosphatase, GlpX type</fullName>
        <ecNumber evidence="5">3.1.3.11</ecNumber>
    </submittedName>
</protein>
<dbReference type="PIRSF" id="PIRSF004532">
    <property type="entry name" value="GlpX"/>
    <property type="match status" value="1"/>
</dbReference>
<keyword evidence="1" id="KW-0479">Metal-binding</keyword>
<dbReference type="PANTHER" id="PTHR30447">
    <property type="entry name" value="FRUCTOSE-1,6-BISPHOSPHATASE CLASS 2"/>
    <property type="match status" value="1"/>
</dbReference>
<evidence type="ECO:0000313" key="5">
    <source>
        <dbReference type="EMBL" id="VAW03133.1"/>
    </source>
</evidence>
<dbReference type="Gene3D" id="3.40.190.90">
    <property type="match status" value="1"/>
</dbReference>
<dbReference type="GO" id="GO:0046872">
    <property type="term" value="F:metal ion binding"/>
    <property type="evidence" value="ECO:0007669"/>
    <property type="project" value="UniProtKB-KW"/>
</dbReference>
<dbReference type="AlphaFoldDB" id="A0A3B0SG81"/>
<dbReference type="PANTHER" id="PTHR30447:SF0">
    <property type="entry name" value="FRUCTOSE-1,6-BISPHOSPHATASE 1 CLASS 2-RELATED"/>
    <property type="match status" value="1"/>
</dbReference>
<dbReference type="FunFam" id="3.40.190.90:FF:000001">
    <property type="entry name" value="Fructose-1,6-bisphosphatase"/>
    <property type="match status" value="1"/>
</dbReference>
<dbReference type="GO" id="GO:0042132">
    <property type="term" value="F:fructose 1,6-bisphosphate 1-phosphatase activity"/>
    <property type="evidence" value="ECO:0007669"/>
    <property type="project" value="UniProtKB-EC"/>
</dbReference>
<organism evidence="5">
    <name type="scientific">hydrothermal vent metagenome</name>
    <dbReference type="NCBI Taxonomy" id="652676"/>
    <lineage>
        <taxon>unclassified sequences</taxon>
        <taxon>metagenomes</taxon>
        <taxon>ecological metagenomes</taxon>
    </lineage>
</organism>
<dbReference type="EC" id="3.1.3.11" evidence="5"/>
<keyword evidence="3" id="KW-0464">Manganese</keyword>
<sequence length="328" mass="34673">MPVASYLPEKNIALELVRVTEAAAISAAREQGRGDKHAVDQAAVDAMRQVLSRTDLDGVVVIGEGEKDEAPMLYNGERVGNGEPPLVDVAVDPVDGTRLTAEGRGGALAVIAVAERGSMYAPGSLVYMDKIAVGEEAAGHIDITAPVAQNLAAVARAKEKDIGELTVVILDRPRNADYIQQVREAGCRISLIGDGDIQGGITTAIPGMGIDILLGIGGSPEAVTTACAIAALHGEIQCKLWPRNDAERQYANDNGLDLDQVLSTRDLVDSDNTFFAATGVTTGSMLRGVRFGGVHTSTHSVIMRSRSGTIRFIEADHRVEWVEGEIKP</sequence>